<dbReference type="GeneID" id="302999971"/>
<dbReference type="KEGG" id="tsu:Tresu_1971"/>
<reference evidence="2" key="2">
    <citation type="submission" date="2011-04" db="EMBL/GenBank/DDBJ databases">
        <title>The complete genome of chromosome of Treponema succinifaciens DSM 2489.</title>
        <authorList>
            <person name="Lucas S."/>
            <person name="Copeland A."/>
            <person name="Lapidus A."/>
            <person name="Bruce D."/>
            <person name="Goodwin L."/>
            <person name="Pitluck S."/>
            <person name="Peters L."/>
            <person name="Kyrpides N."/>
            <person name="Mavromatis K."/>
            <person name="Ivanova N."/>
            <person name="Ovchinnikova G."/>
            <person name="Teshima H."/>
            <person name="Detter J.C."/>
            <person name="Tapia R."/>
            <person name="Han C."/>
            <person name="Land M."/>
            <person name="Hauser L."/>
            <person name="Markowitz V."/>
            <person name="Cheng J.-F."/>
            <person name="Hugenholtz P."/>
            <person name="Woyke T."/>
            <person name="Wu D."/>
            <person name="Gronow S."/>
            <person name="Wellnitz S."/>
            <person name="Brambilla E."/>
            <person name="Klenk H.-P."/>
            <person name="Eisen J.A."/>
        </authorList>
    </citation>
    <scope>NUCLEOTIDE SEQUENCE [LARGE SCALE GENOMIC DNA]</scope>
    <source>
        <strain evidence="2">ATCC 33096 / DSM 2489 / 6091</strain>
    </source>
</reference>
<protein>
    <submittedName>
        <fullName evidence="1">Uncharacterized protein</fullName>
    </submittedName>
</protein>
<keyword evidence="2" id="KW-1185">Reference proteome</keyword>
<evidence type="ECO:0000313" key="2">
    <source>
        <dbReference type="Proteomes" id="UP000006852"/>
    </source>
</evidence>
<dbReference type="RefSeq" id="WP_013702107.1">
    <property type="nucleotide sequence ID" value="NC_015385.1"/>
</dbReference>
<accession>F2NTC6</accession>
<dbReference type="AlphaFoldDB" id="F2NTC6"/>
<sequence>MEDKKSTEKATVVYEKPQVLAQNDASGSYAAGCPAYKDGNGHWCAECERRN</sequence>
<gene>
    <name evidence="1" type="ordered locus">Tresu_1971</name>
</gene>
<dbReference type="Proteomes" id="UP000006852">
    <property type="component" value="Chromosome"/>
</dbReference>
<evidence type="ECO:0000313" key="1">
    <source>
        <dbReference type="EMBL" id="AEB14849.1"/>
    </source>
</evidence>
<dbReference type="HOGENOM" id="CLU_3105077_0_0_12"/>
<proteinExistence type="predicted"/>
<organism evidence="1 2">
    <name type="scientific">Treponema succinifaciens (strain ATCC 33096 / DSM 2489 / 6091)</name>
    <dbReference type="NCBI Taxonomy" id="869209"/>
    <lineage>
        <taxon>Bacteria</taxon>
        <taxon>Pseudomonadati</taxon>
        <taxon>Spirochaetota</taxon>
        <taxon>Spirochaetia</taxon>
        <taxon>Spirochaetales</taxon>
        <taxon>Treponemataceae</taxon>
        <taxon>Treponema</taxon>
    </lineage>
</organism>
<dbReference type="EMBL" id="CP002631">
    <property type="protein sequence ID" value="AEB14849.1"/>
    <property type="molecule type" value="Genomic_DNA"/>
</dbReference>
<name>F2NTC6_TRES6</name>
<reference evidence="1 2" key="1">
    <citation type="journal article" date="2011" name="Stand. Genomic Sci.">
        <title>Complete genome sequence of Treponema succinifaciens type strain (6091).</title>
        <authorList>
            <person name="Han C."/>
            <person name="Gronow S."/>
            <person name="Teshima H."/>
            <person name="Lapidus A."/>
            <person name="Nolan M."/>
            <person name="Lucas S."/>
            <person name="Hammon N."/>
            <person name="Deshpande S."/>
            <person name="Cheng J.F."/>
            <person name="Zeytun A."/>
            <person name="Tapia R."/>
            <person name="Goodwin L."/>
            <person name="Pitluck S."/>
            <person name="Liolios K."/>
            <person name="Pagani I."/>
            <person name="Ivanova N."/>
            <person name="Mavromatis K."/>
            <person name="Mikhailova N."/>
            <person name="Huntemann M."/>
            <person name="Pati A."/>
            <person name="Chen A."/>
            <person name="Palaniappan K."/>
            <person name="Land M."/>
            <person name="Hauser L."/>
            <person name="Brambilla E.M."/>
            <person name="Rohde M."/>
            <person name="Goker M."/>
            <person name="Woyke T."/>
            <person name="Bristow J."/>
            <person name="Eisen J.A."/>
            <person name="Markowitz V."/>
            <person name="Hugenholtz P."/>
            <person name="Kyrpides N.C."/>
            <person name="Klenk H.P."/>
            <person name="Detter J.C."/>
        </authorList>
    </citation>
    <scope>NUCLEOTIDE SEQUENCE [LARGE SCALE GENOMIC DNA]</scope>
    <source>
        <strain evidence="2">ATCC 33096 / DSM 2489 / 6091</strain>
    </source>
</reference>
<dbReference type="STRING" id="869209.Tresu_1971"/>